<dbReference type="AlphaFoldDB" id="A0AAW0JP14"/>
<reference evidence="1 2" key="1">
    <citation type="journal article" date="2018" name="Sci. Data">
        <title>The draft genome sequence of cork oak.</title>
        <authorList>
            <person name="Ramos A.M."/>
            <person name="Usie A."/>
            <person name="Barbosa P."/>
            <person name="Barros P.M."/>
            <person name="Capote T."/>
            <person name="Chaves I."/>
            <person name="Simoes F."/>
            <person name="Abreu I."/>
            <person name="Carrasquinho I."/>
            <person name="Faro C."/>
            <person name="Guimaraes J.B."/>
            <person name="Mendonca D."/>
            <person name="Nobrega F."/>
            <person name="Rodrigues L."/>
            <person name="Saibo N.J.M."/>
            <person name="Varela M.C."/>
            <person name="Egas C."/>
            <person name="Matos J."/>
            <person name="Miguel C.M."/>
            <person name="Oliveira M.M."/>
            <person name="Ricardo C.P."/>
            <person name="Goncalves S."/>
        </authorList>
    </citation>
    <scope>NUCLEOTIDE SEQUENCE [LARGE SCALE GENOMIC DNA]</scope>
    <source>
        <strain evidence="2">cv. HL8</strain>
    </source>
</reference>
<gene>
    <name evidence="1" type="ORF">CFP56_030280</name>
</gene>
<proteinExistence type="predicted"/>
<accession>A0AAW0JP14</accession>
<protein>
    <submittedName>
        <fullName evidence="1">Uncharacterized protein</fullName>
    </submittedName>
</protein>
<comment type="caution">
    <text evidence="1">The sequence shown here is derived from an EMBL/GenBank/DDBJ whole genome shotgun (WGS) entry which is preliminary data.</text>
</comment>
<keyword evidence="2" id="KW-1185">Reference proteome</keyword>
<dbReference type="EMBL" id="PKMF04000502">
    <property type="protein sequence ID" value="KAK7828525.1"/>
    <property type="molecule type" value="Genomic_DNA"/>
</dbReference>
<evidence type="ECO:0000313" key="2">
    <source>
        <dbReference type="Proteomes" id="UP000237347"/>
    </source>
</evidence>
<sequence length="67" mass="7619">MRTCWPNKFAQSGDRIDMFKRNPVKAFGISFLSGHPMTLHGLLLFKGENPTLKENENPTLKENAEIT</sequence>
<dbReference type="Proteomes" id="UP000237347">
    <property type="component" value="Unassembled WGS sequence"/>
</dbReference>
<name>A0AAW0JP14_QUESU</name>
<evidence type="ECO:0000313" key="1">
    <source>
        <dbReference type="EMBL" id="KAK7828525.1"/>
    </source>
</evidence>
<organism evidence="1 2">
    <name type="scientific">Quercus suber</name>
    <name type="common">Cork oak</name>
    <dbReference type="NCBI Taxonomy" id="58331"/>
    <lineage>
        <taxon>Eukaryota</taxon>
        <taxon>Viridiplantae</taxon>
        <taxon>Streptophyta</taxon>
        <taxon>Embryophyta</taxon>
        <taxon>Tracheophyta</taxon>
        <taxon>Spermatophyta</taxon>
        <taxon>Magnoliopsida</taxon>
        <taxon>eudicotyledons</taxon>
        <taxon>Gunneridae</taxon>
        <taxon>Pentapetalae</taxon>
        <taxon>rosids</taxon>
        <taxon>fabids</taxon>
        <taxon>Fagales</taxon>
        <taxon>Fagaceae</taxon>
        <taxon>Quercus</taxon>
    </lineage>
</organism>